<dbReference type="AlphaFoldDB" id="A0A0L7L7V5"/>
<protein>
    <submittedName>
        <fullName evidence="1">Uncharacterized protein</fullName>
    </submittedName>
</protein>
<proteinExistence type="predicted"/>
<comment type="caution">
    <text evidence="1">The sequence shown here is derived from an EMBL/GenBank/DDBJ whole genome shotgun (WGS) entry which is preliminary data.</text>
</comment>
<organism evidence="1 2">
    <name type="scientific">Operophtera brumata</name>
    <name type="common">Winter moth</name>
    <name type="synonym">Phalaena brumata</name>
    <dbReference type="NCBI Taxonomy" id="104452"/>
    <lineage>
        <taxon>Eukaryota</taxon>
        <taxon>Metazoa</taxon>
        <taxon>Ecdysozoa</taxon>
        <taxon>Arthropoda</taxon>
        <taxon>Hexapoda</taxon>
        <taxon>Insecta</taxon>
        <taxon>Pterygota</taxon>
        <taxon>Neoptera</taxon>
        <taxon>Endopterygota</taxon>
        <taxon>Lepidoptera</taxon>
        <taxon>Glossata</taxon>
        <taxon>Ditrysia</taxon>
        <taxon>Geometroidea</taxon>
        <taxon>Geometridae</taxon>
        <taxon>Larentiinae</taxon>
        <taxon>Operophtera</taxon>
    </lineage>
</organism>
<gene>
    <name evidence="1" type="ORF">OBRU01_13482</name>
</gene>
<evidence type="ECO:0000313" key="2">
    <source>
        <dbReference type="Proteomes" id="UP000037510"/>
    </source>
</evidence>
<sequence>MELYLVHDYLWEYTMVSPQEKDTQGIKRDQRTRAKICLMVKPQCLVHVRKAKTAKERKYGKL</sequence>
<accession>A0A0L7L7V5</accession>
<keyword evidence="2" id="KW-1185">Reference proteome</keyword>
<evidence type="ECO:0000313" key="1">
    <source>
        <dbReference type="EMBL" id="KOB71577.1"/>
    </source>
</evidence>
<dbReference type="EMBL" id="JTDY01002364">
    <property type="protein sequence ID" value="KOB71577.1"/>
    <property type="molecule type" value="Genomic_DNA"/>
</dbReference>
<reference evidence="1 2" key="1">
    <citation type="journal article" date="2015" name="Genome Biol. Evol.">
        <title>The genome of winter moth (Operophtera brumata) provides a genomic perspective on sexual dimorphism and phenology.</title>
        <authorList>
            <person name="Derks M.F."/>
            <person name="Smit S."/>
            <person name="Salis L."/>
            <person name="Schijlen E."/>
            <person name="Bossers A."/>
            <person name="Mateman C."/>
            <person name="Pijl A.S."/>
            <person name="de Ridder D."/>
            <person name="Groenen M.A."/>
            <person name="Visser M.E."/>
            <person name="Megens H.J."/>
        </authorList>
    </citation>
    <scope>NUCLEOTIDE SEQUENCE [LARGE SCALE GENOMIC DNA]</scope>
    <source>
        <strain evidence="1">WM2013NL</strain>
        <tissue evidence="1">Head and thorax</tissue>
    </source>
</reference>
<name>A0A0L7L7V5_OPEBR</name>
<dbReference type="Proteomes" id="UP000037510">
    <property type="component" value="Unassembled WGS sequence"/>
</dbReference>